<keyword evidence="8" id="KW-0472">Membrane</keyword>
<dbReference type="CDD" id="cd01647">
    <property type="entry name" value="RT_LTR"/>
    <property type="match status" value="1"/>
</dbReference>
<keyword evidence="8" id="KW-0812">Transmembrane</keyword>
<dbReference type="Gene3D" id="3.30.70.270">
    <property type="match status" value="1"/>
</dbReference>
<evidence type="ECO:0000259" key="9">
    <source>
        <dbReference type="PROSITE" id="PS50878"/>
    </source>
</evidence>
<organism evidence="10 11">
    <name type="scientific">Brachionus calyciflorus</name>
    <dbReference type="NCBI Taxonomy" id="104777"/>
    <lineage>
        <taxon>Eukaryota</taxon>
        <taxon>Metazoa</taxon>
        <taxon>Spiralia</taxon>
        <taxon>Gnathifera</taxon>
        <taxon>Rotifera</taxon>
        <taxon>Eurotatoria</taxon>
        <taxon>Monogononta</taxon>
        <taxon>Pseudotrocha</taxon>
        <taxon>Ploima</taxon>
        <taxon>Brachionidae</taxon>
        <taxon>Brachionus</taxon>
    </lineage>
</organism>
<dbReference type="Gene3D" id="1.10.340.70">
    <property type="match status" value="1"/>
</dbReference>
<dbReference type="SUPFAM" id="SSF50630">
    <property type="entry name" value="Acid proteases"/>
    <property type="match status" value="1"/>
</dbReference>
<dbReference type="Pfam" id="PF17921">
    <property type="entry name" value="Integrase_H2C2"/>
    <property type="match status" value="1"/>
</dbReference>
<evidence type="ECO:0000313" key="11">
    <source>
        <dbReference type="Proteomes" id="UP000663879"/>
    </source>
</evidence>
<keyword evidence="3" id="KW-0548">Nucleotidyltransferase</keyword>
<sequence length="764" mass="87400">DCPAKGRKCNNCERLNHFAKVCKNGKSSVKQIETHDEYEYSSGNIWRVMMRKVSKFVNNVMMPIICLFICGSSIRFGVDTGSDVNIIDQKTYNRLRFKPKLVKTDTCLYGYGSKNRLSIVGKFKTRVKYNNEYRNVMFYLTSGDFGNLLNYETSILLGIIKPINMINAIKIDKKIEKLRSKYRSLFSGRIGKLKNHEVELHIDESVKPIQQKLRPVPFHLRPLVEKEIKNMLEQDIIEPIQGPTPWVSPIVPVPKPDRPNEIRICTDAREANKAILRSRHSCPTVEDLAVKLNGAKYISKFDLKSGYNQIMLHEKSRYITAFCTHLGIFQYKRLNFGINAASEIFQKIVEQVLSGIDGVLNFSDDIIVFGSSKTEHDQRLNLVLKRLDESGLTVNESKCEFDFFGLQFSQNGISIETKKFDALMNAKAPKTVGEKSQWKWEQKQDEALAKLKRSICLNALSYFDPKLRTELTVDASPVGLAAVLAQYDPAKPNEKRIVMFASRSLTEVEKRYSQVEREALAVVWACEKFHVYIYAKEFDIITDNKTVELIFGNPRSKPKARIERWCLRLLPYKFVVKHKAGDFNISDYMSRNPCESADRMSEKLTESYINMVCSMAIPKAVSRSQLIQVTKNDPELIEAAKMIKGQKYKLDNLFERIKGELSMSNDGLILKGSKIVVPIRLRKQVIRIAHGGHLGMVKTKQLLRSHVWFPSMDSEVERLVKSCHKCQINTDATKYEPFNSSEMPDGPWSLVSVDFYGPLNCANI</sequence>
<dbReference type="InterPro" id="IPR050951">
    <property type="entry name" value="Retrovirus_Pol_polyprotein"/>
</dbReference>
<evidence type="ECO:0000256" key="3">
    <source>
        <dbReference type="ARBA" id="ARBA00022695"/>
    </source>
</evidence>
<comment type="caution">
    <text evidence="10">The sequence shown here is derived from an EMBL/GenBank/DDBJ whole genome shotgun (WGS) entry which is preliminary data.</text>
</comment>
<dbReference type="Proteomes" id="UP000663879">
    <property type="component" value="Unassembled WGS sequence"/>
</dbReference>
<dbReference type="Pfam" id="PF00078">
    <property type="entry name" value="RVT_1"/>
    <property type="match status" value="1"/>
</dbReference>
<proteinExistence type="predicted"/>
<dbReference type="InterPro" id="IPR041588">
    <property type="entry name" value="Integrase_H2C2"/>
</dbReference>
<dbReference type="Gene3D" id="2.40.70.10">
    <property type="entry name" value="Acid Proteases"/>
    <property type="match status" value="1"/>
</dbReference>
<keyword evidence="2" id="KW-0808">Transferase</keyword>
<dbReference type="GO" id="GO:0016787">
    <property type="term" value="F:hydrolase activity"/>
    <property type="evidence" value="ECO:0007669"/>
    <property type="project" value="UniProtKB-KW"/>
</dbReference>
<dbReference type="EC" id="2.7.7.49" evidence="1"/>
<feature type="transmembrane region" description="Helical" evidence="8">
    <location>
        <begin position="56"/>
        <end position="78"/>
    </location>
</feature>
<evidence type="ECO:0000256" key="1">
    <source>
        <dbReference type="ARBA" id="ARBA00012493"/>
    </source>
</evidence>
<dbReference type="PROSITE" id="PS50878">
    <property type="entry name" value="RT_POL"/>
    <property type="match status" value="1"/>
</dbReference>
<dbReference type="Gene3D" id="3.10.20.370">
    <property type="match status" value="1"/>
</dbReference>
<dbReference type="SUPFAM" id="SSF56672">
    <property type="entry name" value="DNA/RNA polymerases"/>
    <property type="match status" value="1"/>
</dbReference>
<dbReference type="Gene3D" id="3.10.10.10">
    <property type="entry name" value="HIV Type 1 Reverse Transcriptase, subunit A, domain 1"/>
    <property type="match status" value="1"/>
</dbReference>
<dbReference type="EMBL" id="CAJNOC010006566">
    <property type="protein sequence ID" value="CAF1080712.1"/>
    <property type="molecule type" value="Genomic_DNA"/>
</dbReference>
<dbReference type="InterPro" id="IPR000477">
    <property type="entry name" value="RT_dom"/>
</dbReference>
<evidence type="ECO:0000256" key="2">
    <source>
        <dbReference type="ARBA" id="ARBA00022679"/>
    </source>
</evidence>
<dbReference type="AlphaFoldDB" id="A0A814MJP0"/>
<keyword evidence="8" id="KW-1133">Transmembrane helix</keyword>
<keyword evidence="6" id="KW-0378">Hydrolase</keyword>
<gene>
    <name evidence="10" type="ORF">OXX778_LOCUS20179</name>
</gene>
<dbReference type="OrthoDB" id="10053045at2759"/>
<keyword evidence="4" id="KW-0540">Nuclease</keyword>
<dbReference type="FunFam" id="3.10.20.370:FF:000001">
    <property type="entry name" value="Retrovirus-related Pol polyprotein from transposon 17.6-like protein"/>
    <property type="match status" value="1"/>
</dbReference>
<dbReference type="Pfam" id="PF17917">
    <property type="entry name" value="RT_RNaseH"/>
    <property type="match status" value="1"/>
</dbReference>
<dbReference type="InterPro" id="IPR021109">
    <property type="entry name" value="Peptidase_aspartic_dom_sf"/>
</dbReference>
<dbReference type="PANTHER" id="PTHR37984">
    <property type="entry name" value="PROTEIN CBG26694"/>
    <property type="match status" value="1"/>
</dbReference>
<evidence type="ECO:0000256" key="8">
    <source>
        <dbReference type="SAM" id="Phobius"/>
    </source>
</evidence>
<dbReference type="InterPro" id="IPR041373">
    <property type="entry name" value="RT_RNaseH"/>
</dbReference>
<evidence type="ECO:0000256" key="6">
    <source>
        <dbReference type="ARBA" id="ARBA00022801"/>
    </source>
</evidence>
<keyword evidence="11" id="KW-1185">Reference proteome</keyword>
<accession>A0A814MJP0</accession>
<dbReference type="CDD" id="cd09274">
    <property type="entry name" value="RNase_HI_RT_Ty3"/>
    <property type="match status" value="1"/>
</dbReference>
<dbReference type="FunFam" id="1.10.340.70:FF:000003">
    <property type="entry name" value="Protein CBG25708"/>
    <property type="match status" value="1"/>
</dbReference>
<evidence type="ECO:0000256" key="4">
    <source>
        <dbReference type="ARBA" id="ARBA00022722"/>
    </source>
</evidence>
<keyword evidence="7" id="KW-0695">RNA-directed DNA polymerase</keyword>
<evidence type="ECO:0000313" key="10">
    <source>
        <dbReference type="EMBL" id="CAF1080712.1"/>
    </source>
</evidence>
<dbReference type="InterPro" id="IPR043502">
    <property type="entry name" value="DNA/RNA_pol_sf"/>
</dbReference>
<protein>
    <recommendedName>
        <fullName evidence="1">RNA-directed DNA polymerase</fullName>
        <ecNumber evidence="1">2.7.7.49</ecNumber>
    </recommendedName>
</protein>
<dbReference type="InterPro" id="IPR043128">
    <property type="entry name" value="Rev_trsase/Diguanyl_cyclase"/>
</dbReference>
<dbReference type="PANTHER" id="PTHR37984:SF11">
    <property type="entry name" value="INTEGRASE CATALYTIC DOMAIN-CONTAINING PROTEIN"/>
    <property type="match status" value="1"/>
</dbReference>
<reference evidence="10" key="1">
    <citation type="submission" date="2021-02" db="EMBL/GenBank/DDBJ databases">
        <authorList>
            <person name="Nowell W R."/>
        </authorList>
    </citation>
    <scope>NUCLEOTIDE SEQUENCE</scope>
    <source>
        <strain evidence="10">Ploen Becks lab</strain>
    </source>
</reference>
<evidence type="ECO:0000256" key="5">
    <source>
        <dbReference type="ARBA" id="ARBA00022759"/>
    </source>
</evidence>
<name>A0A814MJP0_9BILA</name>
<feature type="non-terminal residue" evidence="10">
    <location>
        <position position="1"/>
    </location>
</feature>
<feature type="domain" description="Reverse transcriptase" evidence="9">
    <location>
        <begin position="234"/>
        <end position="415"/>
    </location>
</feature>
<dbReference type="GO" id="GO:0003964">
    <property type="term" value="F:RNA-directed DNA polymerase activity"/>
    <property type="evidence" value="ECO:0007669"/>
    <property type="project" value="UniProtKB-KW"/>
</dbReference>
<dbReference type="GO" id="GO:0004519">
    <property type="term" value="F:endonuclease activity"/>
    <property type="evidence" value="ECO:0007669"/>
    <property type="project" value="UniProtKB-KW"/>
</dbReference>
<evidence type="ECO:0000256" key="7">
    <source>
        <dbReference type="ARBA" id="ARBA00022918"/>
    </source>
</evidence>
<keyword evidence="5" id="KW-0255">Endonuclease</keyword>